<dbReference type="PANTHER" id="PTHR30055">
    <property type="entry name" value="HTH-TYPE TRANSCRIPTIONAL REGULATOR RUTR"/>
    <property type="match status" value="1"/>
</dbReference>
<comment type="caution">
    <text evidence="6">The sequence shown here is derived from an EMBL/GenBank/DDBJ whole genome shotgun (WGS) entry which is preliminary data.</text>
</comment>
<evidence type="ECO:0000256" key="3">
    <source>
        <dbReference type="ARBA" id="ARBA00023163"/>
    </source>
</evidence>
<dbReference type="Gene3D" id="1.10.10.60">
    <property type="entry name" value="Homeodomain-like"/>
    <property type="match status" value="1"/>
</dbReference>
<dbReference type="EMBL" id="JACHVQ010000001">
    <property type="protein sequence ID" value="MBB2890736.1"/>
    <property type="molecule type" value="Genomic_DNA"/>
</dbReference>
<dbReference type="InterPro" id="IPR009057">
    <property type="entry name" value="Homeodomain-like_sf"/>
</dbReference>
<dbReference type="GO" id="GO:0003700">
    <property type="term" value="F:DNA-binding transcription factor activity"/>
    <property type="evidence" value="ECO:0007669"/>
    <property type="project" value="TreeGrafter"/>
</dbReference>
<dbReference type="InterPro" id="IPR036271">
    <property type="entry name" value="Tet_transcr_reg_TetR-rel_C_sf"/>
</dbReference>
<organism evidence="6 7">
    <name type="scientific">Flexivirga oryzae</name>
    <dbReference type="NCBI Taxonomy" id="1794944"/>
    <lineage>
        <taxon>Bacteria</taxon>
        <taxon>Bacillati</taxon>
        <taxon>Actinomycetota</taxon>
        <taxon>Actinomycetes</taxon>
        <taxon>Micrococcales</taxon>
        <taxon>Dermacoccaceae</taxon>
        <taxon>Flexivirga</taxon>
    </lineage>
</organism>
<dbReference type="PROSITE" id="PS50977">
    <property type="entry name" value="HTH_TETR_2"/>
    <property type="match status" value="1"/>
</dbReference>
<evidence type="ECO:0000259" key="5">
    <source>
        <dbReference type="PROSITE" id="PS50977"/>
    </source>
</evidence>
<sequence length="180" mass="19047">MALTHDEVIDAAVELLRTHGLADLTMRRLARELQVQPGALYWHVDNKQTLLVQVAGRVLSEITIRGSGSPVTDIRRLAKAIRAAVLPVPDGSDVVALGYALDPDSSPVFGQLRRLVGELAADPGAATDLLVHHVLGSVGDEQNRRLADLPTRGAAAAFDHGLELALAAITATPQPRSAHG</sequence>
<dbReference type="AlphaFoldDB" id="A0A839N534"/>
<name>A0A839N534_9MICO</name>
<dbReference type="Proteomes" id="UP000559182">
    <property type="component" value="Unassembled WGS sequence"/>
</dbReference>
<dbReference type="PANTHER" id="PTHR30055:SF151">
    <property type="entry name" value="TRANSCRIPTIONAL REGULATORY PROTEIN"/>
    <property type="match status" value="1"/>
</dbReference>
<evidence type="ECO:0000313" key="6">
    <source>
        <dbReference type="EMBL" id="MBB2890736.1"/>
    </source>
</evidence>
<keyword evidence="7" id="KW-1185">Reference proteome</keyword>
<dbReference type="Pfam" id="PF00440">
    <property type="entry name" value="TetR_N"/>
    <property type="match status" value="1"/>
</dbReference>
<evidence type="ECO:0000256" key="4">
    <source>
        <dbReference type="PROSITE-ProRule" id="PRU00335"/>
    </source>
</evidence>
<accession>A0A839N534</accession>
<keyword evidence="1" id="KW-0805">Transcription regulation</keyword>
<reference evidence="6 7" key="1">
    <citation type="submission" date="2020-08" db="EMBL/GenBank/DDBJ databases">
        <title>Sequencing the genomes of 1000 actinobacteria strains.</title>
        <authorList>
            <person name="Klenk H.-P."/>
        </authorList>
    </citation>
    <scope>NUCLEOTIDE SEQUENCE [LARGE SCALE GENOMIC DNA]</scope>
    <source>
        <strain evidence="6 7">DSM 105369</strain>
    </source>
</reference>
<keyword evidence="3" id="KW-0804">Transcription</keyword>
<dbReference type="InterPro" id="IPR050109">
    <property type="entry name" value="HTH-type_TetR-like_transc_reg"/>
</dbReference>
<evidence type="ECO:0000256" key="1">
    <source>
        <dbReference type="ARBA" id="ARBA00023015"/>
    </source>
</evidence>
<feature type="domain" description="HTH tetR-type" evidence="5">
    <location>
        <begin position="2"/>
        <end position="62"/>
    </location>
</feature>
<proteinExistence type="predicted"/>
<dbReference type="RefSeq" id="WP_183319042.1">
    <property type="nucleotide sequence ID" value="NZ_JACHVQ010000001.1"/>
</dbReference>
<dbReference type="InterPro" id="IPR001647">
    <property type="entry name" value="HTH_TetR"/>
</dbReference>
<evidence type="ECO:0000256" key="2">
    <source>
        <dbReference type="ARBA" id="ARBA00023125"/>
    </source>
</evidence>
<dbReference type="PROSITE" id="PS01081">
    <property type="entry name" value="HTH_TETR_1"/>
    <property type="match status" value="1"/>
</dbReference>
<dbReference type="InterPro" id="IPR003012">
    <property type="entry name" value="Tet_transcr_reg_TetR"/>
</dbReference>
<dbReference type="Gene3D" id="1.10.357.10">
    <property type="entry name" value="Tetracycline Repressor, domain 2"/>
    <property type="match status" value="1"/>
</dbReference>
<dbReference type="SUPFAM" id="SSF48498">
    <property type="entry name" value="Tetracyclin repressor-like, C-terminal domain"/>
    <property type="match status" value="1"/>
</dbReference>
<keyword evidence="2 4" id="KW-0238">DNA-binding</keyword>
<protein>
    <submittedName>
        <fullName evidence="6">AcrR family transcriptional regulator</fullName>
    </submittedName>
</protein>
<dbReference type="InterPro" id="IPR023772">
    <property type="entry name" value="DNA-bd_HTH_TetR-type_CS"/>
</dbReference>
<feature type="DNA-binding region" description="H-T-H motif" evidence="4">
    <location>
        <begin position="25"/>
        <end position="44"/>
    </location>
</feature>
<dbReference type="GO" id="GO:0000976">
    <property type="term" value="F:transcription cis-regulatory region binding"/>
    <property type="evidence" value="ECO:0007669"/>
    <property type="project" value="TreeGrafter"/>
</dbReference>
<gene>
    <name evidence="6" type="ORF">FHU39_000720</name>
</gene>
<dbReference type="SUPFAM" id="SSF46689">
    <property type="entry name" value="Homeodomain-like"/>
    <property type="match status" value="1"/>
</dbReference>
<dbReference type="GO" id="GO:0045892">
    <property type="term" value="P:negative regulation of DNA-templated transcription"/>
    <property type="evidence" value="ECO:0007669"/>
    <property type="project" value="InterPro"/>
</dbReference>
<evidence type="ECO:0000313" key="7">
    <source>
        <dbReference type="Proteomes" id="UP000559182"/>
    </source>
</evidence>
<dbReference type="PRINTS" id="PR00455">
    <property type="entry name" value="HTHTETR"/>
</dbReference>
<dbReference type="GO" id="GO:0046677">
    <property type="term" value="P:response to antibiotic"/>
    <property type="evidence" value="ECO:0007669"/>
    <property type="project" value="InterPro"/>
</dbReference>
<dbReference type="PRINTS" id="PR00400">
    <property type="entry name" value="TETREPRESSOR"/>
</dbReference>